<comment type="function">
    <text evidence="7 10">Allows the formation of correctly charged Asn-tRNA(Asn) or Gln-tRNA(Gln) through the transamidation of misacylated Asp-tRNA(Asn) or Glu-tRNA(Gln) in organisms which lack either or both of asparaginyl-tRNA or glutaminyl-tRNA synthetases. The reaction takes place in the presence of glutamine and ATP through an activated phospho-Asp-tRNA(Asn) or phospho-Glu-tRNA(Gln).</text>
</comment>
<dbReference type="InterPro" id="IPR004413">
    <property type="entry name" value="GatB"/>
</dbReference>
<dbReference type="GO" id="GO:0070681">
    <property type="term" value="P:glutaminyl-tRNAGln biosynthesis via transamidation"/>
    <property type="evidence" value="ECO:0007669"/>
    <property type="project" value="TreeGrafter"/>
</dbReference>
<dbReference type="GO" id="GO:0050566">
    <property type="term" value="F:asparaginyl-tRNA synthase (glutamine-hydrolyzing) activity"/>
    <property type="evidence" value="ECO:0007669"/>
    <property type="project" value="RHEA"/>
</dbReference>
<comment type="catalytic activity">
    <reaction evidence="8 10">
        <text>L-aspartyl-tRNA(Asn) + L-glutamine + ATP + H2O = L-asparaginyl-tRNA(Asn) + L-glutamate + ADP + phosphate + 2 H(+)</text>
        <dbReference type="Rhea" id="RHEA:14513"/>
        <dbReference type="Rhea" id="RHEA-COMP:9674"/>
        <dbReference type="Rhea" id="RHEA-COMP:9677"/>
        <dbReference type="ChEBI" id="CHEBI:15377"/>
        <dbReference type="ChEBI" id="CHEBI:15378"/>
        <dbReference type="ChEBI" id="CHEBI:29985"/>
        <dbReference type="ChEBI" id="CHEBI:30616"/>
        <dbReference type="ChEBI" id="CHEBI:43474"/>
        <dbReference type="ChEBI" id="CHEBI:58359"/>
        <dbReference type="ChEBI" id="CHEBI:78515"/>
        <dbReference type="ChEBI" id="CHEBI:78516"/>
        <dbReference type="ChEBI" id="CHEBI:456216"/>
    </reaction>
</comment>
<feature type="domain" description="Asn/Gln amidotransferase" evidence="11">
    <location>
        <begin position="334"/>
        <end position="481"/>
    </location>
</feature>
<dbReference type="KEGG" id="sgy:Sgly_0728"/>
<evidence type="ECO:0000313" key="13">
    <source>
        <dbReference type="Proteomes" id="UP000007488"/>
    </source>
</evidence>
<dbReference type="eggNOG" id="COG0064">
    <property type="taxonomic scope" value="Bacteria"/>
</dbReference>
<dbReference type="OrthoDB" id="9804078at2"/>
<dbReference type="RefSeq" id="WP_013623961.1">
    <property type="nucleotide sequence ID" value="NC_015172.1"/>
</dbReference>
<dbReference type="AlphaFoldDB" id="F0T0M5"/>
<dbReference type="InterPro" id="IPR014746">
    <property type="entry name" value="Gln_synth/guanido_kin_cat_dom"/>
</dbReference>
<dbReference type="Gene3D" id="1.10.10.410">
    <property type="match status" value="1"/>
</dbReference>
<keyword evidence="4 10" id="KW-0547">Nucleotide-binding</keyword>
<dbReference type="PANTHER" id="PTHR11659:SF0">
    <property type="entry name" value="GLUTAMYL-TRNA(GLN) AMIDOTRANSFERASE SUBUNIT B, MITOCHONDRIAL"/>
    <property type="match status" value="1"/>
</dbReference>
<dbReference type="Pfam" id="PF02934">
    <property type="entry name" value="GatB_N"/>
    <property type="match status" value="1"/>
</dbReference>
<dbReference type="Gene3D" id="1.10.150.380">
    <property type="entry name" value="GatB domain, N-terminal subdomain"/>
    <property type="match status" value="1"/>
</dbReference>
<evidence type="ECO:0000256" key="5">
    <source>
        <dbReference type="ARBA" id="ARBA00022840"/>
    </source>
</evidence>
<comment type="subunit">
    <text evidence="2 10">Heterotrimer of A, B and C subunits.</text>
</comment>
<evidence type="ECO:0000313" key="12">
    <source>
        <dbReference type="EMBL" id="ADY55090.1"/>
    </source>
</evidence>
<dbReference type="InterPro" id="IPR042114">
    <property type="entry name" value="GatB_C_1"/>
</dbReference>
<dbReference type="NCBIfam" id="NF004012">
    <property type="entry name" value="PRK05477.1-2"/>
    <property type="match status" value="1"/>
</dbReference>
<organism evidence="12 13">
    <name type="scientific">Syntrophobotulus glycolicus (strain DSM 8271 / FlGlyR)</name>
    <dbReference type="NCBI Taxonomy" id="645991"/>
    <lineage>
        <taxon>Bacteria</taxon>
        <taxon>Bacillati</taxon>
        <taxon>Bacillota</taxon>
        <taxon>Clostridia</taxon>
        <taxon>Eubacteriales</taxon>
        <taxon>Desulfitobacteriaceae</taxon>
        <taxon>Syntrophobotulus</taxon>
    </lineage>
</organism>
<dbReference type="SUPFAM" id="SSF55931">
    <property type="entry name" value="Glutamine synthetase/guanido kinase"/>
    <property type="match status" value="1"/>
</dbReference>
<name>F0T0M5_SYNGF</name>
<dbReference type="HOGENOM" id="CLU_019240_0_1_9"/>
<evidence type="ECO:0000256" key="4">
    <source>
        <dbReference type="ARBA" id="ARBA00022741"/>
    </source>
</evidence>
<comment type="catalytic activity">
    <reaction evidence="9 10">
        <text>L-glutamyl-tRNA(Gln) + L-glutamine + ATP + H2O = L-glutaminyl-tRNA(Gln) + L-glutamate + ADP + phosphate + H(+)</text>
        <dbReference type="Rhea" id="RHEA:17521"/>
        <dbReference type="Rhea" id="RHEA-COMP:9681"/>
        <dbReference type="Rhea" id="RHEA-COMP:9684"/>
        <dbReference type="ChEBI" id="CHEBI:15377"/>
        <dbReference type="ChEBI" id="CHEBI:15378"/>
        <dbReference type="ChEBI" id="CHEBI:29985"/>
        <dbReference type="ChEBI" id="CHEBI:30616"/>
        <dbReference type="ChEBI" id="CHEBI:43474"/>
        <dbReference type="ChEBI" id="CHEBI:58359"/>
        <dbReference type="ChEBI" id="CHEBI:78520"/>
        <dbReference type="ChEBI" id="CHEBI:78521"/>
        <dbReference type="ChEBI" id="CHEBI:456216"/>
    </reaction>
</comment>
<dbReference type="FunFam" id="1.10.10.410:FF:000001">
    <property type="entry name" value="Aspartyl/glutamyl-tRNA(Asn/Gln) amidotransferase subunit B"/>
    <property type="match status" value="1"/>
</dbReference>
<evidence type="ECO:0000256" key="8">
    <source>
        <dbReference type="ARBA" id="ARBA00047380"/>
    </source>
</evidence>
<dbReference type="STRING" id="645991.Sgly_0728"/>
<keyword evidence="6 10" id="KW-0648">Protein biosynthesis</keyword>
<evidence type="ECO:0000256" key="10">
    <source>
        <dbReference type="HAMAP-Rule" id="MF_00121"/>
    </source>
</evidence>
<dbReference type="Pfam" id="PF02637">
    <property type="entry name" value="GatB_Yqey"/>
    <property type="match status" value="1"/>
</dbReference>
<evidence type="ECO:0000256" key="6">
    <source>
        <dbReference type="ARBA" id="ARBA00022917"/>
    </source>
</evidence>
<dbReference type="InterPro" id="IPR023168">
    <property type="entry name" value="GatB_Yqey_C_2"/>
</dbReference>
<dbReference type="NCBIfam" id="TIGR00133">
    <property type="entry name" value="gatB"/>
    <property type="match status" value="1"/>
</dbReference>
<dbReference type="PANTHER" id="PTHR11659">
    <property type="entry name" value="GLUTAMYL-TRNA GLN AMIDOTRANSFERASE SUBUNIT B MITOCHONDRIAL AND PROKARYOTIC PET112-RELATED"/>
    <property type="match status" value="1"/>
</dbReference>
<dbReference type="GO" id="GO:0006412">
    <property type="term" value="P:translation"/>
    <property type="evidence" value="ECO:0007669"/>
    <property type="project" value="UniProtKB-UniRule"/>
</dbReference>
<dbReference type="InterPro" id="IPR006075">
    <property type="entry name" value="Asn/Gln-tRNA_Trfase_suB/E_cat"/>
</dbReference>
<dbReference type="InterPro" id="IPR003789">
    <property type="entry name" value="Asn/Gln_tRNA_amidoTrase-B-like"/>
</dbReference>
<comment type="similarity">
    <text evidence="1 10">Belongs to the GatB/GatE family. GatB subfamily.</text>
</comment>
<dbReference type="EMBL" id="CP002547">
    <property type="protein sequence ID" value="ADY55090.1"/>
    <property type="molecule type" value="Genomic_DNA"/>
</dbReference>
<dbReference type="InterPro" id="IPR018027">
    <property type="entry name" value="Asn/Gln_amidotransferase"/>
</dbReference>
<gene>
    <name evidence="10" type="primary">gatB</name>
    <name evidence="12" type="ordered locus">Sgly_0728</name>
</gene>
<evidence type="ECO:0000256" key="1">
    <source>
        <dbReference type="ARBA" id="ARBA00005306"/>
    </source>
</evidence>
<dbReference type="GO" id="GO:0005524">
    <property type="term" value="F:ATP binding"/>
    <property type="evidence" value="ECO:0007669"/>
    <property type="project" value="UniProtKB-KW"/>
</dbReference>
<evidence type="ECO:0000256" key="7">
    <source>
        <dbReference type="ARBA" id="ARBA00024799"/>
    </source>
</evidence>
<reference evidence="13" key="2">
    <citation type="submission" date="2011-02" db="EMBL/GenBank/DDBJ databases">
        <title>The complete genome of Syntrophobotulus glycolicus DSM 8271.</title>
        <authorList>
            <person name="Lucas S."/>
            <person name="Copeland A."/>
            <person name="Lapidus A."/>
            <person name="Bruce D."/>
            <person name="Goodwin L."/>
            <person name="Pitluck S."/>
            <person name="Kyrpides N."/>
            <person name="Mavromatis K."/>
            <person name="Pagani I."/>
            <person name="Ivanova N."/>
            <person name="Mikhailova N."/>
            <person name="Chertkov O."/>
            <person name="Held B."/>
            <person name="Detter J.C."/>
            <person name="Tapia R."/>
            <person name="Han C."/>
            <person name="Land M."/>
            <person name="Hauser L."/>
            <person name="Markowitz V."/>
            <person name="Cheng J.-F."/>
            <person name="Hugenholtz P."/>
            <person name="Woyke T."/>
            <person name="Wu D."/>
            <person name="Spring S."/>
            <person name="Schroeder M."/>
            <person name="Brambilla E."/>
            <person name="Klenk H.-P."/>
            <person name="Eisen J.A."/>
        </authorList>
    </citation>
    <scope>NUCLEOTIDE SEQUENCE [LARGE SCALE GENOMIC DNA]</scope>
    <source>
        <strain evidence="13">DSM 8271 / FlGlyR</strain>
    </source>
</reference>
<protein>
    <recommendedName>
        <fullName evidence="10">Aspartyl/glutamyl-tRNA(Asn/Gln) amidotransferase subunit B</fullName>
        <shortName evidence="10">Asp/Glu-ADT subunit B</shortName>
        <ecNumber evidence="10">6.3.5.-</ecNumber>
    </recommendedName>
</protein>
<dbReference type="HAMAP" id="MF_00121">
    <property type="entry name" value="GatB"/>
    <property type="match status" value="1"/>
</dbReference>
<dbReference type="InterPro" id="IPR017959">
    <property type="entry name" value="Asn/Gln-tRNA_amidoTrfase_suB/E"/>
</dbReference>
<dbReference type="InterPro" id="IPR017958">
    <property type="entry name" value="Gln-tRNA_amidoTrfase_suB_CS"/>
</dbReference>
<reference evidence="12 13" key="1">
    <citation type="journal article" date="2011" name="Stand. Genomic Sci.">
        <title>Complete genome sequence of Syntrophobotulus glycolicus type strain (FlGlyR).</title>
        <authorList>
            <person name="Han C."/>
            <person name="Mwirichia R."/>
            <person name="Chertkov O."/>
            <person name="Held B."/>
            <person name="Lapidus A."/>
            <person name="Nolan M."/>
            <person name="Lucas S."/>
            <person name="Hammon N."/>
            <person name="Deshpande S."/>
            <person name="Cheng J.F."/>
            <person name="Tapia R."/>
            <person name="Goodwin L."/>
            <person name="Pitluck S."/>
            <person name="Huntemann M."/>
            <person name="Liolios K."/>
            <person name="Ivanova N."/>
            <person name="Pagani I."/>
            <person name="Mavromatis K."/>
            <person name="Ovchinikova G."/>
            <person name="Pati A."/>
            <person name="Chen A."/>
            <person name="Palaniappan K."/>
            <person name="Land M."/>
            <person name="Hauser L."/>
            <person name="Brambilla E.M."/>
            <person name="Rohde M."/>
            <person name="Spring S."/>
            <person name="Sikorski J."/>
            <person name="Goker M."/>
            <person name="Woyke T."/>
            <person name="Bristow J."/>
            <person name="Eisen J.A."/>
            <person name="Markowitz V."/>
            <person name="Hugenholtz P."/>
            <person name="Kyrpides N.C."/>
            <person name="Klenk H.P."/>
            <person name="Detter J.C."/>
        </authorList>
    </citation>
    <scope>NUCLEOTIDE SEQUENCE [LARGE SCALE GENOMIC DNA]</scope>
    <source>
        <strain evidence="13">DSM 8271 / FlGlyR</strain>
    </source>
</reference>
<evidence type="ECO:0000256" key="9">
    <source>
        <dbReference type="ARBA" id="ARBA00047913"/>
    </source>
</evidence>
<sequence>MGWNDTYDMVCGVEVHVEMATKTKIFCGCTTEFGGEENTHVCPVCLGLPGVLPVLNREVVNLAIKAGLALNCQIAEYSKFDRKNYYYPDLPKNYQTSQYDLPVCQDGWIEIETSGGMKRIGIIRAHMEEDAGKLVHSGETITTSASSNVDYNRTGVPLLEIVSAPDMNSIDEVIAYLESLVQIIDYAAISDCRMEQGSVRFDINVSLKPHGGGELGIRTEIKNLNSFSSVRRCLEYELERQADVLDEGGAVIQETRTWDEGRGMTLSLRSKEEAHDYRYFPEPDLMPIVIDREWVENIRQTLPELPAARRARLVSLGLSAYDAGVITASREMAVYFDQALRHFADPKMLANWVTGDLSALLKANNAAFAASPVAPEGLAEMLSMIAGGEISGKMAKEVLQEMYATGKTAGEIVQAKGLAQISDEGALTRIIENVLAANPKSVEEFKAGKDKVIGFLVGQVMKETKGQANPGLVNKMLKDMMS</sequence>
<dbReference type="Proteomes" id="UP000007488">
    <property type="component" value="Chromosome"/>
</dbReference>
<evidence type="ECO:0000259" key="11">
    <source>
        <dbReference type="SMART" id="SM00845"/>
    </source>
</evidence>
<dbReference type="PROSITE" id="PS01234">
    <property type="entry name" value="GATB"/>
    <property type="match status" value="1"/>
</dbReference>
<keyword evidence="13" id="KW-1185">Reference proteome</keyword>
<dbReference type="GO" id="GO:0050567">
    <property type="term" value="F:glutaminyl-tRNA synthase (glutamine-hydrolyzing) activity"/>
    <property type="evidence" value="ECO:0007669"/>
    <property type="project" value="UniProtKB-UniRule"/>
</dbReference>
<accession>F0T0M5</accession>
<proteinExistence type="inferred from homology"/>
<dbReference type="SMART" id="SM00845">
    <property type="entry name" value="GatB_Yqey"/>
    <property type="match status" value="1"/>
</dbReference>
<keyword evidence="5 10" id="KW-0067">ATP-binding</keyword>
<dbReference type="SUPFAM" id="SSF89095">
    <property type="entry name" value="GatB/YqeY motif"/>
    <property type="match status" value="1"/>
</dbReference>
<dbReference type="EC" id="6.3.5.-" evidence="10"/>
<dbReference type="NCBIfam" id="NF004014">
    <property type="entry name" value="PRK05477.1-4"/>
    <property type="match status" value="1"/>
</dbReference>
<evidence type="ECO:0000256" key="2">
    <source>
        <dbReference type="ARBA" id="ARBA00011123"/>
    </source>
</evidence>
<evidence type="ECO:0000256" key="3">
    <source>
        <dbReference type="ARBA" id="ARBA00022598"/>
    </source>
</evidence>
<keyword evidence="3 10" id="KW-0436">Ligase</keyword>